<reference evidence="4" key="1">
    <citation type="submission" date="2025-08" db="UniProtKB">
        <authorList>
            <consortium name="RefSeq"/>
        </authorList>
    </citation>
    <scope>IDENTIFICATION</scope>
    <source>
        <tissue evidence="4">Whole Larva</tissue>
    </source>
</reference>
<protein>
    <submittedName>
        <fullName evidence="4">Postacrosomal sheath WW domain-binding protein-like</fullName>
    </submittedName>
</protein>
<sequence>MKFFVLFLVFVSAQAARIKFARVEAPYPTAGYPQGPSLNLPGEYGPPEDAYGSLGSSSEKPVDAYGTPANGANPEDAYGSPNNPEDAYGSPNKPEDAYGKPESASEDPEDAYGTPEGQKPTTEKVDIEAGEETDLPAGDNIAVSNAVSNGERKSQKLRNGKRVENVNVYYVYTPNGLIQYSRNPSPSAELKNAYTSGVYYQDVQNPIYSFAPENYF</sequence>
<keyword evidence="3" id="KW-1185">Reference proteome</keyword>
<evidence type="ECO:0000256" key="1">
    <source>
        <dbReference type="SAM" id="MobiDB-lite"/>
    </source>
</evidence>
<dbReference type="RefSeq" id="XP_017780988.1">
    <property type="nucleotide sequence ID" value="XM_017925499.1"/>
</dbReference>
<name>A0ABM1N2D8_NICVS</name>
<dbReference type="GeneID" id="108565848"/>
<proteinExistence type="predicted"/>
<evidence type="ECO:0000256" key="2">
    <source>
        <dbReference type="SAM" id="SignalP"/>
    </source>
</evidence>
<evidence type="ECO:0000313" key="4">
    <source>
        <dbReference type="RefSeq" id="XP_017780988.1"/>
    </source>
</evidence>
<dbReference type="Proteomes" id="UP000695000">
    <property type="component" value="Unplaced"/>
</dbReference>
<feature type="signal peptide" evidence="2">
    <location>
        <begin position="1"/>
        <end position="15"/>
    </location>
</feature>
<accession>A0ABM1N2D8</accession>
<keyword evidence="2" id="KW-0732">Signal</keyword>
<organism evidence="3 4">
    <name type="scientific">Nicrophorus vespilloides</name>
    <name type="common">Boreal carrion beetle</name>
    <dbReference type="NCBI Taxonomy" id="110193"/>
    <lineage>
        <taxon>Eukaryota</taxon>
        <taxon>Metazoa</taxon>
        <taxon>Ecdysozoa</taxon>
        <taxon>Arthropoda</taxon>
        <taxon>Hexapoda</taxon>
        <taxon>Insecta</taxon>
        <taxon>Pterygota</taxon>
        <taxon>Neoptera</taxon>
        <taxon>Endopterygota</taxon>
        <taxon>Coleoptera</taxon>
        <taxon>Polyphaga</taxon>
        <taxon>Staphyliniformia</taxon>
        <taxon>Silphidae</taxon>
        <taxon>Nicrophorinae</taxon>
        <taxon>Nicrophorus</taxon>
    </lineage>
</organism>
<feature type="chain" id="PRO_5045743744" evidence="2">
    <location>
        <begin position="16"/>
        <end position="216"/>
    </location>
</feature>
<feature type="region of interest" description="Disordered" evidence="1">
    <location>
        <begin position="28"/>
        <end position="159"/>
    </location>
</feature>
<evidence type="ECO:0000313" key="3">
    <source>
        <dbReference type="Proteomes" id="UP000695000"/>
    </source>
</evidence>
<gene>
    <name evidence="4" type="primary">LOC108565848</name>
</gene>